<reference evidence="2 3" key="1">
    <citation type="submission" date="2019-01" db="EMBL/GenBank/DDBJ databases">
        <title>Nuclear Genome Assembly of the Microalgal Biofuel strain Nannochloropsis salina CCMP1776.</title>
        <authorList>
            <person name="Hovde B."/>
        </authorList>
    </citation>
    <scope>NUCLEOTIDE SEQUENCE [LARGE SCALE GENOMIC DNA]</scope>
    <source>
        <strain evidence="2 3">CCMP1776</strain>
    </source>
</reference>
<sequence length="141" mass="14822">MRALPLDLGKTGLSGSKQWTWMAWDCRDRRCLVLLGRGLAQEEGREGGGEGGREGLRGTKVVDGVRLQRLKGTGGRGGEQKTCAAEEVVVDERIQQDGRRAGSSSSLVGRQAPGGRLEVQGDESGGIEGGAGEEGDAGEWT</sequence>
<name>A0A4D9CPU7_9STRA</name>
<evidence type="ECO:0000313" key="3">
    <source>
        <dbReference type="Proteomes" id="UP000355283"/>
    </source>
</evidence>
<protein>
    <submittedName>
        <fullName evidence="2">Uncharacterized protein</fullName>
    </submittedName>
</protein>
<organism evidence="2 3">
    <name type="scientific">Nannochloropsis salina CCMP1776</name>
    <dbReference type="NCBI Taxonomy" id="1027361"/>
    <lineage>
        <taxon>Eukaryota</taxon>
        <taxon>Sar</taxon>
        <taxon>Stramenopiles</taxon>
        <taxon>Ochrophyta</taxon>
        <taxon>Eustigmatophyceae</taxon>
        <taxon>Eustigmatales</taxon>
        <taxon>Monodopsidaceae</taxon>
        <taxon>Microchloropsis</taxon>
        <taxon>Microchloropsis salina</taxon>
    </lineage>
</organism>
<keyword evidence="3" id="KW-1185">Reference proteome</keyword>
<dbReference type="AlphaFoldDB" id="A0A4D9CPU7"/>
<proteinExistence type="predicted"/>
<feature type="region of interest" description="Disordered" evidence="1">
    <location>
        <begin position="93"/>
        <end position="141"/>
    </location>
</feature>
<comment type="caution">
    <text evidence="2">The sequence shown here is derived from an EMBL/GenBank/DDBJ whole genome shotgun (WGS) entry which is preliminary data.</text>
</comment>
<accession>A0A4D9CPU7</accession>
<evidence type="ECO:0000313" key="2">
    <source>
        <dbReference type="EMBL" id="TFJ80766.1"/>
    </source>
</evidence>
<dbReference type="EMBL" id="SDOX01000158">
    <property type="protein sequence ID" value="TFJ80766.1"/>
    <property type="molecule type" value="Genomic_DNA"/>
</dbReference>
<feature type="compositionally biased region" description="Acidic residues" evidence="1">
    <location>
        <begin position="131"/>
        <end position="141"/>
    </location>
</feature>
<dbReference type="Proteomes" id="UP000355283">
    <property type="component" value="Unassembled WGS sequence"/>
</dbReference>
<dbReference type="OrthoDB" id="10626661at2759"/>
<gene>
    <name evidence="2" type="ORF">NSK_007943</name>
</gene>
<evidence type="ECO:0000256" key="1">
    <source>
        <dbReference type="SAM" id="MobiDB-lite"/>
    </source>
</evidence>